<dbReference type="AlphaFoldDB" id="A0A3N1D8P0"/>
<keyword evidence="1" id="KW-0812">Transmembrane</keyword>
<dbReference type="Pfam" id="PF19609">
    <property type="entry name" value="DUF6114"/>
    <property type="match status" value="1"/>
</dbReference>
<evidence type="ECO:0000313" key="3">
    <source>
        <dbReference type="Proteomes" id="UP000272400"/>
    </source>
</evidence>
<sequence length="144" mass="14944">MSASSAPLPRTLAGFRQWRRTRPFWGGVFAVLAGLELISIPFAPLALSIHQGMPGVASWLAGALLITGGVLAWVHPVQRHFYGIIAMLAALASFPTSNLGGFLLGLLLGVVGAGMIFAWAPGRDGAVDGGAERARDEIAPGLVS</sequence>
<evidence type="ECO:0000256" key="1">
    <source>
        <dbReference type="SAM" id="Phobius"/>
    </source>
</evidence>
<reference evidence="2 3" key="1">
    <citation type="submission" date="2018-11" db="EMBL/GenBank/DDBJ databases">
        <title>Sequencing the genomes of 1000 actinobacteria strains.</title>
        <authorList>
            <person name="Klenk H.-P."/>
        </authorList>
    </citation>
    <scope>NUCLEOTIDE SEQUENCE [LARGE SCALE GENOMIC DNA]</scope>
    <source>
        <strain evidence="2 3">DSM 44254</strain>
    </source>
</reference>
<accession>A0A3N1D8P0</accession>
<dbReference type="InterPro" id="IPR046096">
    <property type="entry name" value="DUF6114"/>
</dbReference>
<comment type="caution">
    <text evidence="2">The sequence shown here is derived from an EMBL/GenBank/DDBJ whole genome shotgun (WGS) entry which is preliminary data.</text>
</comment>
<protein>
    <submittedName>
        <fullName evidence="2">Uncharacterized protein</fullName>
    </submittedName>
</protein>
<dbReference type="Proteomes" id="UP000272400">
    <property type="component" value="Unassembled WGS sequence"/>
</dbReference>
<keyword evidence="3" id="KW-1185">Reference proteome</keyword>
<keyword evidence="1" id="KW-0472">Membrane</keyword>
<name>A0A3N1D8P0_9ACTN</name>
<evidence type="ECO:0000313" key="2">
    <source>
        <dbReference type="EMBL" id="ROO89902.1"/>
    </source>
</evidence>
<feature type="transmembrane region" description="Helical" evidence="1">
    <location>
        <begin position="24"/>
        <end position="44"/>
    </location>
</feature>
<organism evidence="2 3">
    <name type="scientific">Actinocorallia herbida</name>
    <dbReference type="NCBI Taxonomy" id="58109"/>
    <lineage>
        <taxon>Bacteria</taxon>
        <taxon>Bacillati</taxon>
        <taxon>Actinomycetota</taxon>
        <taxon>Actinomycetes</taxon>
        <taxon>Streptosporangiales</taxon>
        <taxon>Thermomonosporaceae</taxon>
        <taxon>Actinocorallia</taxon>
    </lineage>
</organism>
<dbReference type="EMBL" id="RJKE01000001">
    <property type="protein sequence ID" value="ROO89902.1"/>
    <property type="molecule type" value="Genomic_DNA"/>
</dbReference>
<proteinExistence type="predicted"/>
<feature type="transmembrane region" description="Helical" evidence="1">
    <location>
        <begin position="56"/>
        <end position="74"/>
    </location>
</feature>
<keyword evidence="1" id="KW-1133">Transmembrane helix</keyword>
<feature type="transmembrane region" description="Helical" evidence="1">
    <location>
        <begin position="102"/>
        <end position="120"/>
    </location>
</feature>
<gene>
    <name evidence="2" type="ORF">EDD29_7612</name>
</gene>
<dbReference type="RefSeq" id="WP_211360131.1">
    <property type="nucleotide sequence ID" value="NZ_RJKE01000001.1"/>
</dbReference>